<keyword evidence="1" id="KW-0732">Signal</keyword>
<feature type="chain" id="PRO_5035210190" evidence="1">
    <location>
        <begin position="24"/>
        <end position="405"/>
    </location>
</feature>
<evidence type="ECO:0000313" key="2">
    <source>
        <dbReference type="EMBL" id="CAG5148006.1"/>
    </source>
</evidence>
<gene>
    <name evidence="2" type="ORF">ALTATR162_LOCUS2132</name>
</gene>
<sequence>MAVLQLFKMLAPSLVGLVAMTTASPIAIPTSNDVSVAANSCYSCMVTFSRICQLSKLSTSQCSSLWCYSEHCRHCLSGLSCPKEQAVGVNLDADFPIATLTDVAVTVPSDVSIAISADILGDIPSDVSTEVNCYRCVYINLFCKQTGLSEDQCLELRCKDPECYRCRQSCRETQGVDSSDSATVNSVVAESSLTSVAQATKRKEVTHCFWVCIHTYCKRQCIGGNTVTALKARGALVIDEADMKTDSTISVTSNHAQLQKPFLYHCDWASGVCWTDPIFQAVAGTNISIEEIPDISTKVCGEVCSTDESLCGLICDVDEHGDVEHGDVEKNDVAHGAAGSAILVSAIHAAFLPPKETQPRSVAHHLHLVMNAVTMTSAGSSVPVHQSSRMAFVYDDSARCSRHNS</sequence>
<evidence type="ECO:0000313" key="3">
    <source>
        <dbReference type="Proteomes" id="UP000676310"/>
    </source>
</evidence>
<dbReference type="RefSeq" id="XP_043165669.1">
    <property type="nucleotide sequence ID" value="XM_043309734.1"/>
</dbReference>
<dbReference type="Proteomes" id="UP000676310">
    <property type="component" value="Unassembled WGS sequence"/>
</dbReference>
<keyword evidence="3" id="KW-1185">Reference proteome</keyword>
<dbReference type="GeneID" id="67013544"/>
<organism evidence="2 3">
    <name type="scientific">Alternaria atra</name>
    <dbReference type="NCBI Taxonomy" id="119953"/>
    <lineage>
        <taxon>Eukaryota</taxon>
        <taxon>Fungi</taxon>
        <taxon>Dikarya</taxon>
        <taxon>Ascomycota</taxon>
        <taxon>Pezizomycotina</taxon>
        <taxon>Dothideomycetes</taxon>
        <taxon>Pleosporomycetidae</taxon>
        <taxon>Pleosporales</taxon>
        <taxon>Pleosporineae</taxon>
        <taxon>Pleosporaceae</taxon>
        <taxon>Alternaria</taxon>
        <taxon>Alternaria sect. Ulocladioides</taxon>
    </lineage>
</organism>
<proteinExistence type="predicted"/>
<dbReference type="AlphaFoldDB" id="A0A8J2N2S0"/>
<reference evidence="2" key="1">
    <citation type="submission" date="2021-05" db="EMBL/GenBank/DDBJ databases">
        <authorList>
            <person name="Stam R."/>
        </authorList>
    </citation>
    <scope>NUCLEOTIDE SEQUENCE</scope>
    <source>
        <strain evidence="2">CS162</strain>
    </source>
</reference>
<protein>
    <submittedName>
        <fullName evidence="2">Uncharacterized protein</fullName>
    </submittedName>
</protein>
<feature type="signal peptide" evidence="1">
    <location>
        <begin position="1"/>
        <end position="23"/>
    </location>
</feature>
<evidence type="ECO:0000256" key="1">
    <source>
        <dbReference type="SAM" id="SignalP"/>
    </source>
</evidence>
<comment type="caution">
    <text evidence="2">The sequence shown here is derived from an EMBL/GenBank/DDBJ whole genome shotgun (WGS) entry which is preliminary data.</text>
</comment>
<name>A0A8J2N2S0_9PLEO</name>
<dbReference type="OrthoDB" id="3677069at2759"/>
<accession>A0A8J2N2S0</accession>
<dbReference type="EMBL" id="CAJRGZ010000015">
    <property type="protein sequence ID" value="CAG5148006.1"/>
    <property type="molecule type" value="Genomic_DNA"/>
</dbReference>